<evidence type="ECO:0000259" key="5">
    <source>
        <dbReference type="Pfam" id="PF08100"/>
    </source>
</evidence>
<dbReference type="Proteomes" id="UP001590951">
    <property type="component" value="Unassembled WGS sequence"/>
</dbReference>
<accession>A0ABR4AZS0</accession>
<dbReference type="InterPro" id="IPR012967">
    <property type="entry name" value="COMT_dimerisation"/>
</dbReference>
<dbReference type="Pfam" id="PF08100">
    <property type="entry name" value="Dimerisation"/>
    <property type="match status" value="1"/>
</dbReference>
<protein>
    <recommendedName>
        <fullName evidence="8">O-methyltransferase</fullName>
    </recommendedName>
</protein>
<dbReference type="InterPro" id="IPR029063">
    <property type="entry name" value="SAM-dependent_MTases_sf"/>
</dbReference>
<reference evidence="6 7" key="1">
    <citation type="submission" date="2024-09" db="EMBL/GenBank/DDBJ databases">
        <title>Rethinking Asexuality: The Enigmatic Case of Functional Sexual Genes in Lepraria (Stereocaulaceae).</title>
        <authorList>
            <person name="Doellman M."/>
            <person name="Sun Y."/>
            <person name="Barcenas-Pena A."/>
            <person name="Lumbsch H.T."/>
            <person name="Grewe F."/>
        </authorList>
    </citation>
    <scope>NUCLEOTIDE SEQUENCE [LARGE SCALE GENOMIC DNA]</scope>
    <source>
        <strain evidence="6 7">Grewe 0041</strain>
    </source>
</reference>
<dbReference type="InterPro" id="IPR036388">
    <property type="entry name" value="WH-like_DNA-bd_sf"/>
</dbReference>
<dbReference type="PROSITE" id="PS51683">
    <property type="entry name" value="SAM_OMT_II"/>
    <property type="match status" value="1"/>
</dbReference>
<sequence length="397" mass="44885">MALVPDPSVIAEAEQLVLDLKNHTGLPVDQAKTLRQVDKLRCHLEKGPDALMYHSFPFLILPTLNMMMDFGVFDAVPLEGSISTGDLAAAVKLDATILSRFLYIVLTQGIFKERALGVYEHTPLSRTFRNDQAASYYRLGTMQFPHWWKVSDYLKTHSSEEAQDVTKSPYCWAQGKEGMTYYEAIEEDPAVSDTWHKAMIMVETTQPITGMFPFNSMKAAVKAEPQRAFVVDIGGGRGNALVSIMKECGGNYGGKMILQDMPEVLEGKDPVKIDRVENMPHSFYDEQPVKNAHIYYVRNVLHNHYDERSRRILRRIVDAMGPTSRLLIGEMILPTTAGPGSDPFPFVMDLCMFMEGGVERNKEQWDKLLRDVGLKIEKIWRLPDNPIQGIIEAKLKD</sequence>
<name>A0ABR4AZS0_9LECA</name>
<gene>
    <name evidence="6" type="ORF">ABVK25_009044</name>
</gene>
<dbReference type="InterPro" id="IPR016461">
    <property type="entry name" value="COMT-like"/>
</dbReference>
<dbReference type="PIRSF" id="PIRSF005739">
    <property type="entry name" value="O-mtase"/>
    <property type="match status" value="1"/>
</dbReference>
<dbReference type="PANTHER" id="PTHR43712:SF5">
    <property type="entry name" value="O-METHYLTRANSFERASE ASQN-RELATED"/>
    <property type="match status" value="1"/>
</dbReference>
<dbReference type="PANTHER" id="PTHR43712">
    <property type="entry name" value="PUTATIVE (AFU_ORTHOLOGUE AFUA_4G14580)-RELATED"/>
    <property type="match status" value="1"/>
</dbReference>
<organism evidence="6 7">
    <name type="scientific">Lepraria finkii</name>
    <dbReference type="NCBI Taxonomy" id="1340010"/>
    <lineage>
        <taxon>Eukaryota</taxon>
        <taxon>Fungi</taxon>
        <taxon>Dikarya</taxon>
        <taxon>Ascomycota</taxon>
        <taxon>Pezizomycotina</taxon>
        <taxon>Lecanoromycetes</taxon>
        <taxon>OSLEUM clade</taxon>
        <taxon>Lecanoromycetidae</taxon>
        <taxon>Lecanorales</taxon>
        <taxon>Lecanorineae</taxon>
        <taxon>Stereocaulaceae</taxon>
        <taxon>Lepraria</taxon>
    </lineage>
</organism>
<comment type="caution">
    <text evidence="6">The sequence shown here is derived from an EMBL/GenBank/DDBJ whole genome shotgun (WGS) entry which is preliminary data.</text>
</comment>
<dbReference type="InterPro" id="IPR036390">
    <property type="entry name" value="WH_DNA-bd_sf"/>
</dbReference>
<keyword evidence="1" id="KW-0489">Methyltransferase</keyword>
<evidence type="ECO:0000313" key="7">
    <source>
        <dbReference type="Proteomes" id="UP001590951"/>
    </source>
</evidence>
<feature type="domain" description="O-methyltransferase C-terminal" evidence="4">
    <location>
        <begin position="177"/>
        <end position="373"/>
    </location>
</feature>
<keyword evidence="7" id="KW-1185">Reference proteome</keyword>
<feature type="domain" description="O-methyltransferase dimerisation" evidence="5">
    <location>
        <begin position="54"/>
        <end position="128"/>
    </location>
</feature>
<evidence type="ECO:0008006" key="8">
    <source>
        <dbReference type="Google" id="ProtNLM"/>
    </source>
</evidence>
<evidence type="ECO:0000256" key="3">
    <source>
        <dbReference type="ARBA" id="ARBA00022691"/>
    </source>
</evidence>
<evidence type="ECO:0000256" key="1">
    <source>
        <dbReference type="ARBA" id="ARBA00022603"/>
    </source>
</evidence>
<dbReference type="Gene3D" id="1.10.10.10">
    <property type="entry name" value="Winged helix-like DNA-binding domain superfamily/Winged helix DNA-binding domain"/>
    <property type="match status" value="1"/>
</dbReference>
<keyword evidence="2" id="KW-0808">Transferase</keyword>
<dbReference type="SUPFAM" id="SSF53335">
    <property type="entry name" value="S-adenosyl-L-methionine-dependent methyltransferases"/>
    <property type="match status" value="1"/>
</dbReference>
<dbReference type="Pfam" id="PF00891">
    <property type="entry name" value="Methyltransf_2"/>
    <property type="match status" value="1"/>
</dbReference>
<keyword evidence="3" id="KW-0949">S-adenosyl-L-methionine</keyword>
<evidence type="ECO:0000256" key="2">
    <source>
        <dbReference type="ARBA" id="ARBA00022679"/>
    </source>
</evidence>
<dbReference type="SUPFAM" id="SSF46785">
    <property type="entry name" value="Winged helix' DNA-binding domain"/>
    <property type="match status" value="1"/>
</dbReference>
<dbReference type="InterPro" id="IPR001077">
    <property type="entry name" value="COMT_C"/>
</dbReference>
<dbReference type="Gene3D" id="3.40.50.150">
    <property type="entry name" value="Vaccinia Virus protein VP39"/>
    <property type="match status" value="1"/>
</dbReference>
<proteinExistence type="predicted"/>
<evidence type="ECO:0000313" key="6">
    <source>
        <dbReference type="EMBL" id="KAL2050658.1"/>
    </source>
</evidence>
<dbReference type="EMBL" id="JBHFEH010000044">
    <property type="protein sequence ID" value="KAL2050658.1"/>
    <property type="molecule type" value="Genomic_DNA"/>
</dbReference>
<evidence type="ECO:0000259" key="4">
    <source>
        <dbReference type="Pfam" id="PF00891"/>
    </source>
</evidence>